<feature type="compositionally biased region" description="Polar residues" evidence="7">
    <location>
        <begin position="398"/>
        <end position="413"/>
    </location>
</feature>
<evidence type="ECO:0000313" key="11">
    <source>
        <dbReference type="Proteomes" id="UP000792457"/>
    </source>
</evidence>
<evidence type="ECO:0000256" key="2">
    <source>
        <dbReference type="ARBA" id="ARBA00012759"/>
    </source>
</evidence>
<evidence type="ECO:0000256" key="6">
    <source>
        <dbReference type="PROSITE-ProRule" id="PRU00502"/>
    </source>
</evidence>
<reference evidence="10" key="1">
    <citation type="submission" date="2013-04" db="EMBL/GenBank/DDBJ databases">
        <authorList>
            <person name="Qu J."/>
            <person name="Murali S.C."/>
            <person name="Bandaranaike D."/>
            <person name="Bellair M."/>
            <person name="Blankenburg K."/>
            <person name="Chao H."/>
            <person name="Dinh H."/>
            <person name="Doddapaneni H."/>
            <person name="Downs B."/>
            <person name="Dugan-Rocha S."/>
            <person name="Elkadiri S."/>
            <person name="Gnanaolivu R.D."/>
            <person name="Hernandez B."/>
            <person name="Javaid M."/>
            <person name="Jayaseelan J.C."/>
            <person name="Lee S."/>
            <person name="Li M."/>
            <person name="Ming W."/>
            <person name="Munidasa M."/>
            <person name="Muniz J."/>
            <person name="Nguyen L."/>
            <person name="Ongeri F."/>
            <person name="Osuji N."/>
            <person name="Pu L.-L."/>
            <person name="Puazo M."/>
            <person name="Qu C."/>
            <person name="Quiroz J."/>
            <person name="Raj R."/>
            <person name="Weissenberger G."/>
            <person name="Xin Y."/>
            <person name="Zou X."/>
            <person name="Han Y."/>
            <person name="Richards S."/>
            <person name="Worley K."/>
            <person name="Muzny D."/>
            <person name="Gibbs R."/>
        </authorList>
    </citation>
    <scope>NUCLEOTIDE SEQUENCE</scope>
    <source>
        <strain evidence="10">Sampled in the wild</strain>
    </source>
</reference>
<feature type="region of interest" description="Disordered" evidence="7">
    <location>
        <begin position="266"/>
        <end position="418"/>
    </location>
</feature>
<dbReference type="InterPro" id="IPR001607">
    <property type="entry name" value="Znf_UBP"/>
</dbReference>
<reference evidence="10" key="2">
    <citation type="submission" date="2017-10" db="EMBL/GenBank/DDBJ databases">
        <title>Ladona fulva Genome sequencing and assembly.</title>
        <authorList>
            <person name="Murali S."/>
            <person name="Richards S."/>
            <person name="Bandaranaike D."/>
            <person name="Bellair M."/>
            <person name="Blankenburg K."/>
            <person name="Chao H."/>
            <person name="Dinh H."/>
            <person name="Doddapaneni H."/>
            <person name="Dugan-Rocha S."/>
            <person name="Elkadiri S."/>
            <person name="Gnanaolivu R."/>
            <person name="Hernandez B."/>
            <person name="Skinner E."/>
            <person name="Javaid M."/>
            <person name="Lee S."/>
            <person name="Li M."/>
            <person name="Ming W."/>
            <person name="Munidasa M."/>
            <person name="Muniz J."/>
            <person name="Nguyen L."/>
            <person name="Hughes D."/>
            <person name="Osuji N."/>
            <person name="Pu L.-L."/>
            <person name="Puazo M."/>
            <person name="Qu C."/>
            <person name="Quiroz J."/>
            <person name="Raj R."/>
            <person name="Weissenberger G."/>
            <person name="Xin Y."/>
            <person name="Zou X."/>
            <person name="Han Y."/>
            <person name="Worley K."/>
            <person name="Muzny D."/>
            <person name="Gibbs R."/>
        </authorList>
    </citation>
    <scope>NUCLEOTIDE SEQUENCE</scope>
    <source>
        <strain evidence="10">Sampled in the wild</strain>
    </source>
</reference>
<dbReference type="Gene3D" id="3.30.40.10">
    <property type="entry name" value="Zinc/RING finger domain, C3HC4 (zinc finger)"/>
    <property type="match status" value="1"/>
</dbReference>
<feature type="compositionally biased region" description="Polar residues" evidence="7">
    <location>
        <begin position="350"/>
        <end position="359"/>
    </location>
</feature>
<evidence type="ECO:0000313" key="10">
    <source>
        <dbReference type="EMBL" id="KAG8229849.1"/>
    </source>
</evidence>
<organism evidence="10 11">
    <name type="scientific">Ladona fulva</name>
    <name type="common">Scarce chaser dragonfly</name>
    <name type="synonym">Libellula fulva</name>
    <dbReference type="NCBI Taxonomy" id="123851"/>
    <lineage>
        <taxon>Eukaryota</taxon>
        <taxon>Metazoa</taxon>
        <taxon>Ecdysozoa</taxon>
        <taxon>Arthropoda</taxon>
        <taxon>Hexapoda</taxon>
        <taxon>Insecta</taxon>
        <taxon>Pterygota</taxon>
        <taxon>Palaeoptera</taxon>
        <taxon>Odonata</taxon>
        <taxon>Epiprocta</taxon>
        <taxon>Anisoptera</taxon>
        <taxon>Libelluloidea</taxon>
        <taxon>Libellulidae</taxon>
        <taxon>Ladona</taxon>
    </lineage>
</organism>
<dbReference type="PROSITE" id="PS50235">
    <property type="entry name" value="USP_3"/>
    <property type="match status" value="1"/>
</dbReference>
<dbReference type="InterPro" id="IPR013083">
    <property type="entry name" value="Znf_RING/FYVE/PHD"/>
</dbReference>
<dbReference type="PANTHER" id="PTHR21646:SF86">
    <property type="entry name" value="UBIQUITIN CARBOXYL-TERMINAL HYDROLASE"/>
    <property type="match status" value="1"/>
</dbReference>
<dbReference type="InterPro" id="IPR028889">
    <property type="entry name" value="USP"/>
</dbReference>
<proteinExistence type="predicted"/>
<dbReference type="PROSITE" id="PS50271">
    <property type="entry name" value="ZF_UBP"/>
    <property type="match status" value="1"/>
</dbReference>
<feature type="domain" description="USP" evidence="8">
    <location>
        <begin position="159"/>
        <end position="491"/>
    </location>
</feature>
<dbReference type="InterPro" id="IPR050185">
    <property type="entry name" value="Ub_carboxyl-term_hydrolase"/>
</dbReference>
<keyword evidence="4 6" id="KW-0863">Zinc-finger</keyword>
<dbReference type="Pfam" id="PF00443">
    <property type="entry name" value="UCH"/>
    <property type="match status" value="1"/>
</dbReference>
<dbReference type="GO" id="GO:0016579">
    <property type="term" value="P:protein deubiquitination"/>
    <property type="evidence" value="ECO:0007669"/>
    <property type="project" value="InterPro"/>
</dbReference>
<dbReference type="SUPFAM" id="SSF57850">
    <property type="entry name" value="RING/U-box"/>
    <property type="match status" value="1"/>
</dbReference>
<sequence length="491" mass="54423">MASESCSKCPHVISIGEYTLCDIEKKREFYKCDDCLWEGPNLWLCLHKDCLRVGCGELQNDHSTKHNQLMPSHSLHLNLSTMRVWCYICEQEVFLDNNEPVVGWLGRNIITANSMSNYTMRNIRPSNGCIGNSGGMICDSDLSDSDDSRDDNSKPRGLTGLQNIGNTCYMNSALQALSNTPPLTQFFLDCSGSVTRAEKKPPGLSRNYLRLIHEMWHKRRPGYVVPSGILYGIRNVHPMFRGYQQHDTQEFLRCFMDQLHEELKEPVVERPGMDGKHQKIGDDSCGPFEDVTDEDGEDDDESREEEVEGVKNGGGNGRGMRGDSLVLGDGSTRGEASSQSEGEEYETCDSGVSEQSSLSDEGERHRGGGGPLDCKHKLSRSPSPPTSERARSKLTAATHCQSVKGTAQGSPTRSSKKKQLKYRSIISDVFDGKVLSSVQCLTCDRISTRVETFQDLSLPIPSRDHIHMLHQGSLTPQKGVSACTDVYGGNQ</sequence>
<feature type="compositionally biased region" description="Acidic residues" evidence="7">
    <location>
        <begin position="290"/>
        <end position="307"/>
    </location>
</feature>
<evidence type="ECO:0000259" key="9">
    <source>
        <dbReference type="PROSITE" id="PS50271"/>
    </source>
</evidence>
<gene>
    <name evidence="10" type="ORF">J437_LFUL009124</name>
</gene>
<feature type="non-terminal residue" evidence="10">
    <location>
        <position position="491"/>
    </location>
</feature>
<protein>
    <recommendedName>
        <fullName evidence="2">ubiquitinyl hydrolase 1</fullName>
        <ecNumber evidence="2">3.4.19.12</ecNumber>
    </recommendedName>
</protein>
<dbReference type="Pfam" id="PF02148">
    <property type="entry name" value="zf-UBP"/>
    <property type="match status" value="1"/>
</dbReference>
<feature type="compositionally biased region" description="Basic and acidic residues" evidence="7">
    <location>
        <begin position="266"/>
        <end position="282"/>
    </location>
</feature>
<evidence type="ECO:0000256" key="1">
    <source>
        <dbReference type="ARBA" id="ARBA00000707"/>
    </source>
</evidence>
<dbReference type="InterPro" id="IPR038765">
    <property type="entry name" value="Papain-like_cys_pep_sf"/>
</dbReference>
<name>A0A8K0P3P5_LADFU</name>
<dbReference type="Proteomes" id="UP000792457">
    <property type="component" value="Unassembled WGS sequence"/>
</dbReference>
<dbReference type="PANTHER" id="PTHR21646">
    <property type="entry name" value="UBIQUITIN CARBOXYL-TERMINAL HYDROLASE"/>
    <property type="match status" value="1"/>
</dbReference>
<dbReference type="InterPro" id="IPR001394">
    <property type="entry name" value="Peptidase_C19_UCH"/>
</dbReference>
<dbReference type="AlphaFoldDB" id="A0A8K0P3P5"/>
<dbReference type="SUPFAM" id="SSF54001">
    <property type="entry name" value="Cysteine proteinases"/>
    <property type="match status" value="1"/>
</dbReference>
<dbReference type="Gene3D" id="3.90.70.10">
    <property type="entry name" value="Cysteine proteinases"/>
    <property type="match status" value="2"/>
</dbReference>
<keyword evidence="11" id="KW-1185">Reference proteome</keyword>
<evidence type="ECO:0000259" key="8">
    <source>
        <dbReference type="PROSITE" id="PS50235"/>
    </source>
</evidence>
<evidence type="ECO:0000256" key="4">
    <source>
        <dbReference type="ARBA" id="ARBA00022771"/>
    </source>
</evidence>
<keyword evidence="3" id="KW-0479">Metal-binding</keyword>
<dbReference type="GO" id="GO:0008270">
    <property type="term" value="F:zinc ion binding"/>
    <property type="evidence" value="ECO:0007669"/>
    <property type="project" value="UniProtKB-KW"/>
</dbReference>
<evidence type="ECO:0000256" key="7">
    <source>
        <dbReference type="SAM" id="MobiDB-lite"/>
    </source>
</evidence>
<evidence type="ECO:0000256" key="3">
    <source>
        <dbReference type="ARBA" id="ARBA00022723"/>
    </source>
</evidence>
<comment type="caution">
    <text evidence="10">The sequence shown here is derived from an EMBL/GenBank/DDBJ whole genome shotgun (WGS) entry which is preliminary data.</text>
</comment>
<dbReference type="InterPro" id="IPR018200">
    <property type="entry name" value="USP_CS"/>
</dbReference>
<comment type="catalytic activity">
    <reaction evidence="1">
        <text>Thiol-dependent hydrolysis of ester, thioester, amide, peptide and isopeptide bonds formed by the C-terminal Gly of ubiquitin (a 76-residue protein attached to proteins as an intracellular targeting signal).</text>
        <dbReference type="EC" id="3.4.19.12"/>
    </reaction>
</comment>
<keyword evidence="5" id="KW-0862">Zinc</keyword>
<dbReference type="EC" id="3.4.19.12" evidence="2"/>
<dbReference type="PROSITE" id="PS00972">
    <property type="entry name" value="USP_1"/>
    <property type="match status" value="1"/>
</dbReference>
<dbReference type="EMBL" id="KZ308449">
    <property type="protein sequence ID" value="KAG8229849.1"/>
    <property type="molecule type" value="Genomic_DNA"/>
</dbReference>
<evidence type="ECO:0000256" key="5">
    <source>
        <dbReference type="ARBA" id="ARBA00022833"/>
    </source>
</evidence>
<feature type="domain" description="UBP-type" evidence="9">
    <location>
        <begin position="7"/>
        <end position="112"/>
    </location>
</feature>
<dbReference type="GO" id="GO:0004843">
    <property type="term" value="F:cysteine-type deubiquitinase activity"/>
    <property type="evidence" value="ECO:0007669"/>
    <property type="project" value="UniProtKB-EC"/>
</dbReference>
<accession>A0A8K0P3P5</accession>
<dbReference type="OrthoDB" id="73004at2759"/>